<evidence type="ECO:0000256" key="7">
    <source>
        <dbReference type="SAM" id="Phobius"/>
    </source>
</evidence>
<comment type="similarity">
    <text evidence="2">Belongs to the CD225/Dispanin family.</text>
</comment>
<name>A0ABM4CZV2_HYDVU</name>
<proteinExistence type="inferred from homology"/>
<evidence type="ECO:0000313" key="8">
    <source>
        <dbReference type="Proteomes" id="UP001652625"/>
    </source>
</evidence>
<evidence type="ECO:0000256" key="4">
    <source>
        <dbReference type="ARBA" id="ARBA00022989"/>
    </source>
</evidence>
<reference evidence="9" key="1">
    <citation type="submission" date="2025-08" db="UniProtKB">
        <authorList>
            <consortium name="RefSeq"/>
        </authorList>
    </citation>
    <scope>IDENTIFICATION</scope>
</reference>
<protein>
    <submittedName>
        <fullName evidence="9">Proline-rich transmembrane protein 1-like isoform X1</fullName>
    </submittedName>
</protein>
<gene>
    <name evidence="9" type="primary">LOC136087837</name>
</gene>
<feature type="compositionally biased region" description="Polar residues" evidence="6">
    <location>
        <begin position="20"/>
        <end position="44"/>
    </location>
</feature>
<evidence type="ECO:0000313" key="9">
    <source>
        <dbReference type="RefSeq" id="XP_065667495.1"/>
    </source>
</evidence>
<evidence type="ECO:0000256" key="5">
    <source>
        <dbReference type="ARBA" id="ARBA00023136"/>
    </source>
</evidence>
<keyword evidence="3 7" id="KW-0812">Transmembrane</keyword>
<dbReference type="Proteomes" id="UP001652625">
    <property type="component" value="Chromosome 12"/>
</dbReference>
<keyword evidence="5 7" id="KW-0472">Membrane</keyword>
<sequence>MEKTPPPPDYYQVTEKDPFNPQNIGSTSQNPNFYQPQPITQNDPLHNPPNVGYTSQNANFNQPQPVPYPSNPQNVGYQTPYYNPNQAAVITNSRLGAISSFPLYSGPPPNNYSILAWLTCLFCCWPLGLWAVVKSIEVNTAIAEGNLSRAKFASDIAKWYGFRSLCVGIMFHGVWILFLILYLTVFLPKSKRFFDHL</sequence>
<organism evidence="8 9">
    <name type="scientific">Hydra vulgaris</name>
    <name type="common">Hydra</name>
    <name type="synonym">Hydra attenuata</name>
    <dbReference type="NCBI Taxonomy" id="6087"/>
    <lineage>
        <taxon>Eukaryota</taxon>
        <taxon>Metazoa</taxon>
        <taxon>Cnidaria</taxon>
        <taxon>Hydrozoa</taxon>
        <taxon>Hydroidolina</taxon>
        <taxon>Anthoathecata</taxon>
        <taxon>Aplanulata</taxon>
        <taxon>Hydridae</taxon>
        <taxon>Hydra</taxon>
    </lineage>
</organism>
<feature type="transmembrane region" description="Helical" evidence="7">
    <location>
        <begin position="165"/>
        <end position="187"/>
    </location>
</feature>
<dbReference type="PANTHER" id="PTHR14948:SF25">
    <property type="entry name" value="DUF4190 DOMAIN-CONTAINING PROTEIN"/>
    <property type="match status" value="1"/>
</dbReference>
<keyword evidence="4 7" id="KW-1133">Transmembrane helix</keyword>
<feature type="transmembrane region" description="Helical" evidence="7">
    <location>
        <begin position="114"/>
        <end position="133"/>
    </location>
</feature>
<accession>A0ABM4CZV2</accession>
<evidence type="ECO:0000256" key="6">
    <source>
        <dbReference type="SAM" id="MobiDB-lite"/>
    </source>
</evidence>
<feature type="compositionally biased region" description="Polar residues" evidence="6">
    <location>
        <begin position="52"/>
        <end position="63"/>
    </location>
</feature>
<dbReference type="InterPro" id="IPR007593">
    <property type="entry name" value="CD225/Dispanin_fam"/>
</dbReference>
<evidence type="ECO:0000256" key="1">
    <source>
        <dbReference type="ARBA" id="ARBA00004370"/>
    </source>
</evidence>
<keyword evidence="8" id="KW-1185">Reference proteome</keyword>
<dbReference type="InterPro" id="IPR051423">
    <property type="entry name" value="CD225/Dispanin"/>
</dbReference>
<evidence type="ECO:0000256" key="2">
    <source>
        <dbReference type="ARBA" id="ARBA00006843"/>
    </source>
</evidence>
<dbReference type="GeneID" id="136087837"/>
<feature type="region of interest" description="Disordered" evidence="6">
    <location>
        <begin position="1"/>
        <end position="63"/>
    </location>
</feature>
<comment type="subcellular location">
    <subcellularLocation>
        <location evidence="1">Membrane</location>
    </subcellularLocation>
</comment>
<evidence type="ECO:0000256" key="3">
    <source>
        <dbReference type="ARBA" id="ARBA00022692"/>
    </source>
</evidence>
<dbReference type="RefSeq" id="XP_065667495.1">
    <property type="nucleotide sequence ID" value="XM_065811423.1"/>
</dbReference>
<dbReference type="PANTHER" id="PTHR14948">
    <property type="entry name" value="NG5"/>
    <property type="match status" value="1"/>
</dbReference>
<dbReference type="Pfam" id="PF04505">
    <property type="entry name" value="CD225"/>
    <property type="match status" value="1"/>
</dbReference>